<evidence type="ECO:0000256" key="3">
    <source>
        <dbReference type="ARBA" id="ARBA00006792"/>
    </source>
</evidence>
<evidence type="ECO:0000256" key="6">
    <source>
        <dbReference type="ARBA" id="ARBA00022989"/>
    </source>
</evidence>
<evidence type="ECO:0000256" key="1">
    <source>
        <dbReference type="ARBA" id="ARBA00002689"/>
    </source>
</evidence>
<dbReference type="Pfam" id="PF04418">
    <property type="entry name" value="DUF543"/>
    <property type="match status" value="1"/>
</dbReference>
<reference evidence="11" key="3">
    <citation type="submission" date="2015-04" db="EMBL/GenBank/DDBJ databases">
        <authorList>
            <consortium name="FlyBase"/>
        </authorList>
    </citation>
    <scope>NUCLEOTIDE SEQUENCE</scope>
    <source>
        <strain evidence="11">W501</strain>
    </source>
</reference>
<dbReference type="InterPro" id="IPR007512">
    <property type="entry name" value="Mic10"/>
</dbReference>
<feature type="compositionally biased region" description="Low complexity" evidence="10">
    <location>
        <begin position="11"/>
        <end position="22"/>
    </location>
</feature>
<keyword evidence="6" id="KW-1133">Transmembrane helix</keyword>
<dbReference type="AlphaFoldDB" id="A0A0J9UA14"/>
<evidence type="ECO:0000256" key="9">
    <source>
        <dbReference type="RuleBase" id="RU363011"/>
    </source>
</evidence>
<organism evidence="11">
    <name type="scientific">Drosophila simulans</name>
    <name type="common">Fruit fly</name>
    <dbReference type="NCBI Taxonomy" id="7240"/>
    <lineage>
        <taxon>Eukaryota</taxon>
        <taxon>Metazoa</taxon>
        <taxon>Ecdysozoa</taxon>
        <taxon>Arthropoda</taxon>
        <taxon>Hexapoda</taxon>
        <taxon>Insecta</taxon>
        <taxon>Pterygota</taxon>
        <taxon>Neoptera</taxon>
        <taxon>Endopterygota</taxon>
        <taxon>Diptera</taxon>
        <taxon>Brachycera</taxon>
        <taxon>Muscomorpha</taxon>
        <taxon>Ephydroidea</taxon>
        <taxon>Drosophilidae</taxon>
        <taxon>Drosophila</taxon>
        <taxon>Sophophora</taxon>
    </lineage>
</organism>
<dbReference type="OrthoDB" id="1916310at2759"/>
<evidence type="ECO:0000313" key="11">
    <source>
        <dbReference type="EMBL" id="KMY96255.1"/>
    </source>
</evidence>
<evidence type="ECO:0000256" key="4">
    <source>
        <dbReference type="ARBA" id="ARBA00022692"/>
    </source>
</evidence>
<dbReference type="GO" id="GO:0061617">
    <property type="term" value="C:MICOS complex"/>
    <property type="evidence" value="ECO:0007669"/>
    <property type="project" value="UniProtKB-UniRule"/>
</dbReference>
<reference evidence="11" key="2">
    <citation type="submission" date="2014-06" db="EMBL/GenBank/DDBJ databases">
        <authorList>
            <person name="Hu T."/>
            <person name="Eisen M.B."/>
            <person name="Thornton K.R."/>
            <person name="Andolfatto P."/>
        </authorList>
    </citation>
    <scope>NUCLEOTIDE SEQUENCE</scope>
    <source>
        <strain evidence="11">W501</strain>
    </source>
</reference>
<comment type="subunit">
    <text evidence="9">Component of the mitochondrial contact site and cristae organizing system (MICOS) complex.</text>
</comment>
<dbReference type="PANTHER" id="PTHR21304:SF0">
    <property type="entry name" value="MICOS COMPLEX SUBUNIT MIC10"/>
    <property type="match status" value="1"/>
</dbReference>
<evidence type="ECO:0000256" key="5">
    <source>
        <dbReference type="ARBA" id="ARBA00022792"/>
    </source>
</evidence>
<reference evidence="11" key="1">
    <citation type="journal article" date="2013" name="Genome Res.">
        <title>A second-generation assembly of the Drosophila simulans genome provides new insights into patterns of lineage-specific divergence.</title>
        <authorList>
            <person name="Hu T.T."/>
            <person name="Eisen M.B."/>
            <person name="Thornton K.R."/>
            <person name="Andolfatto P."/>
        </authorList>
    </citation>
    <scope>NUCLEOTIDE SEQUENCE [LARGE SCALE GENOMIC DNA]</scope>
    <source>
        <strain evidence="11">W501</strain>
    </source>
</reference>
<dbReference type="Proteomes" id="UP000035880">
    <property type="component" value="Chromosome 2R"/>
</dbReference>
<dbReference type="EMBL" id="CM002911">
    <property type="protein sequence ID" value="KMY96255.1"/>
    <property type="molecule type" value="Genomic_DNA"/>
</dbReference>
<feature type="region of interest" description="Disordered" evidence="10">
    <location>
        <begin position="1"/>
        <end position="26"/>
    </location>
</feature>
<comment type="subcellular location">
    <subcellularLocation>
        <location evidence="2 9">Mitochondrion inner membrane</location>
        <topology evidence="2 9">Single-pass membrane protein</topology>
    </subcellularLocation>
</comment>
<dbReference type="KEGG" id="dsi:Dsimw501_GD15460"/>
<keyword evidence="7 9" id="KW-0496">Mitochondrion</keyword>
<comment type="function">
    <text evidence="1 9">Component of the MICOS complex, a large protein complex of the mitochondrial inner membrane that plays crucial roles in the maintenance of crista junctions, inner membrane architecture, and formation of contact sites to the outer membrane.</text>
</comment>
<keyword evidence="8" id="KW-0472">Membrane</keyword>
<evidence type="ECO:0000256" key="10">
    <source>
        <dbReference type="SAM" id="MobiDB-lite"/>
    </source>
</evidence>
<evidence type="ECO:0000256" key="8">
    <source>
        <dbReference type="ARBA" id="ARBA00023136"/>
    </source>
</evidence>
<dbReference type="Bgee" id="FBgn0187127">
    <property type="expression patterns" value="Expressed in male reproductive system and 2 other cell types or tissues"/>
</dbReference>
<evidence type="ECO:0000256" key="7">
    <source>
        <dbReference type="ARBA" id="ARBA00023128"/>
    </source>
</evidence>
<name>A0A0J9UA14_DROSI</name>
<dbReference type="PANTHER" id="PTHR21304">
    <property type="entry name" value="MICOS COMPLEX SUBUNIT MIC10"/>
    <property type="match status" value="1"/>
</dbReference>
<evidence type="ECO:0000256" key="2">
    <source>
        <dbReference type="ARBA" id="ARBA00004434"/>
    </source>
</evidence>
<proteinExistence type="inferred from homology"/>
<comment type="similarity">
    <text evidence="3 9">Belongs to the MICOS complex subunit Mic10 family.</text>
</comment>
<keyword evidence="4" id="KW-0812">Transmembrane</keyword>
<sequence length="83" mass="9115">MEMSHEPQKPAKPAVKEPPVVSEETRTKDKCLADFCLKGGSGLIIGSAVTLFFTRPQTYPIWLGLGVGMGVAYDCCQARWNQQ</sequence>
<dbReference type="GO" id="GO:0042742">
    <property type="term" value="P:defense response to bacterium"/>
    <property type="evidence" value="ECO:0007669"/>
    <property type="project" value="EnsemblMetazoa"/>
</dbReference>
<gene>
    <name evidence="11" type="primary">Dsim\GD15460</name>
    <name evidence="11" type="ORF">Dsimw501_GD15460</name>
</gene>
<accession>A0A0J9UA14</accession>
<keyword evidence="5 9" id="KW-0999">Mitochondrion inner membrane</keyword>
<protein>
    <recommendedName>
        <fullName evidence="9">MICOS complex subunit MIC10</fullName>
    </recommendedName>
</protein>